<protein>
    <submittedName>
        <fullName evidence="1">BURP domain-containing protein</fullName>
    </submittedName>
</protein>
<name>A0ACC1Y1X4_MELAZ</name>
<dbReference type="EMBL" id="CM051399">
    <property type="protein sequence ID" value="KAJ4716939.1"/>
    <property type="molecule type" value="Genomic_DNA"/>
</dbReference>
<evidence type="ECO:0000313" key="1">
    <source>
        <dbReference type="EMBL" id="KAJ4716939.1"/>
    </source>
</evidence>
<reference evidence="1 2" key="1">
    <citation type="journal article" date="2023" name="Science">
        <title>Complex scaffold remodeling in plant triterpene biosynthesis.</title>
        <authorList>
            <person name="De La Pena R."/>
            <person name="Hodgson H."/>
            <person name="Liu J.C."/>
            <person name="Stephenson M.J."/>
            <person name="Martin A.C."/>
            <person name="Owen C."/>
            <person name="Harkess A."/>
            <person name="Leebens-Mack J."/>
            <person name="Jimenez L.E."/>
            <person name="Osbourn A."/>
            <person name="Sattely E.S."/>
        </authorList>
    </citation>
    <scope>NUCLEOTIDE SEQUENCE [LARGE SCALE GENOMIC DNA]</scope>
    <source>
        <strain evidence="2">cv. JPN11</strain>
        <tissue evidence="1">Leaf</tissue>
    </source>
</reference>
<accession>A0ACC1Y1X4</accession>
<keyword evidence="2" id="KW-1185">Reference proteome</keyword>
<gene>
    <name evidence="1" type="ORF">OWV82_011886</name>
</gene>
<comment type="caution">
    <text evidence="1">The sequence shown here is derived from an EMBL/GenBank/DDBJ whole genome shotgun (WGS) entry which is preliminary data.</text>
</comment>
<dbReference type="Proteomes" id="UP001164539">
    <property type="component" value="Chromosome 6"/>
</dbReference>
<organism evidence="1 2">
    <name type="scientific">Melia azedarach</name>
    <name type="common">Chinaberry tree</name>
    <dbReference type="NCBI Taxonomy" id="155640"/>
    <lineage>
        <taxon>Eukaryota</taxon>
        <taxon>Viridiplantae</taxon>
        <taxon>Streptophyta</taxon>
        <taxon>Embryophyta</taxon>
        <taxon>Tracheophyta</taxon>
        <taxon>Spermatophyta</taxon>
        <taxon>Magnoliopsida</taxon>
        <taxon>eudicotyledons</taxon>
        <taxon>Gunneridae</taxon>
        <taxon>Pentapetalae</taxon>
        <taxon>rosids</taxon>
        <taxon>malvids</taxon>
        <taxon>Sapindales</taxon>
        <taxon>Meliaceae</taxon>
        <taxon>Melia</taxon>
    </lineage>
</organism>
<proteinExistence type="predicted"/>
<sequence>MGLRLVSCNLVLHILLLLSGYRISAREFAEKNLKEVHQIDFHLHPSVSHKDYKEFFFFRDLKVGQKMPFHFPVHDSPHFLSREEADSIPFSLKQLPYLLKYFSSQYDSCEAEVIEDTLRKCEANPNEGESKFCATSLESMLDFARSFFGLETNFKAVSTIHLTKPTNIVQNYTVLDVPQEIPAPKVVSCHFLSYPYAVFGCHSQITENKVFRVLLGGDNGDTVEAIAVCHMDASQWTHNHLSFWVLDIEPGNSPVCHYFPAVNIVFVPASAAIDA</sequence>
<evidence type="ECO:0000313" key="2">
    <source>
        <dbReference type="Proteomes" id="UP001164539"/>
    </source>
</evidence>